<keyword evidence="3" id="KW-1185">Reference proteome</keyword>
<dbReference type="RefSeq" id="XP_009161404.1">
    <property type="nucleotide sequence ID" value="XM_009163156.1"/>
</dbReference>
<dbReference type="GeneID" id="20313525"/>
<dbReference type="AlphaFoldDB" id="H6CAZ6"/>
<accession>H6CAZ6</accession>
<proteinExistence type="predicted"/>
<dbReference type="HOGENOM" id="CLU_095745_0_0_1"/>
<organism evidence="2 3">
    <name type="scientific">Exophiala dermatitidis (strain ATCC 34100 / CBS 525.76 / NIH/UT8656)</name>
    <name type="common">Black yeast</name>
    <name type="synonym">Wangiella dermatitidis</name>
    <dbReference type="NCBI Taxonomy" id="858893"/>
    <lineage>
        <taxon>Eukaryota</taxon>
        <taxon>Fungi</taxon>
        <taxon>Dikarya</taxon>
        <taxon>Ascomycota</taxon>
        <taxon>Pezizomycotina</taxon>
        <taxon>Eurotiomycetes</taxon>
        <taxon>Chaetothyriomycetidae</taxon>
        <taxon>Chaetothyriales</taxon>
        <taxon>Herpotrichiellaceae</taxon>
        <taxon>Exophiala</taxon>
    </lineage>
</organism>
<feature type="region of interest" description="Disordered" evidence="1">
    <location>
        <begin position="227"/>
        <end position="254"/>
    </location>
</feature>
<evidence type="ECO:0000313" key="3">
    <source>
        <dbReference type="Proteomes" id="UP000007304"/>
    </source>
</evidence>
<dbReference type="VEuPathDB" id="FungiDB:HMPREF1120_08886"/>
<gene>
    <name evidence="2" type="ORF">HMPREF1120_08886</name>
</gene>
<dbReference type="Proteomes" id="UP000007304">
    <property type="component" value="Unassembled WGS sequence"/>
</dbReference>
<reference evidence="2" key="1">
    <citation type="submission" date="2011-07" db="EMBL/GenBank/DDBJ databases">
        <title>The Genome Sequence of Exophiala (Wangiella) dermatitidis NIH/UT8656.</title>
        <authorList>
            <consortium name="The Broad Institute Genome Sequencing Platform"/>
            <person name="Cuomo C."/>
            <person name="Wang Z."/>
            <person name="Hunicke-Smith S."/>
            <person name="Szanislo P.J."/>
            <person name="Earl A."/>
            <person name="Young S.K."/>
            <person name="Zeng Q."/>
            <person name="Gargeya S."/>
            <person name="Fitzgerald M."/>
            <person name="Haas B."/>
            <person name="Abouelleil A."/>
            <person name="Alvarado L."/>
            <person name="Arachchi H.M."/>
            <person name="Berlin A."/>
            <person name="Brown A."/>
            <person name="Chapman S.B."/>
            <person name="Chen Z."/>
            <person name="Dunbar C."/>
            <person name="Freedman E."/>
            <person name="Gearin G."/>
            <person name="Gellesch M."/>
            <person name="Goldberg J."/>
            <person name="Griggs A."/>
            <person name="Gujja S."/>
            <person name="Heiman D."/>
            <person name="Howarth C."/>
            <person name="Larson L."/>
            <person name="Lui A."/>
            <person name="MacDonald P.J.P."/>
            <person name="Montmayeur A."/>
            <person name="Murphy C."/>
            <person name="Neiman D."/>
            <person name="Pearson M."/>
            <person name="Priest M."/>
            <person name="Roberts A."/>
            <person name="Saif S."/>
            <person name="Shea T."/>
            <person name="Shenoy N."/>
            <person name="Sisk P."/>
            <person name="Stolte C."/>
            <person name="Sykes S."/>
            <person name="Wortman J."/>
            <person name="Nusbaum C."/>
            <person name="Birren B."/>
        </authorList>
    </citation>
    <scope>NUCLEOTIDE SEQUENCE</scope>
    <source>
        <strain evidence="2">NIH/UT8656</strain>
    </source>
</reference>
<protein>
    <submittedName>
        <fullName evidence="2">Uncharacterized protein</fullName>
    </submittedName>
</protein>
<evidence type="ECO:0000256" key="1">
    <source>
        <dbReference type="SAM" id="MobiDB-lite"/>
    </source>
</evidence>
<name>H6CAZ6_EXODN</name>
<evidence type="ECO:0000313" key="2">
    <source>
        <dbReference type="EMBL" id="EHY60943.1"/>
    </source>
</evidence>
<sequence>MLTEHWLNRIDCFVRRFLDEEGFTTTLLVEVLCHAQTVQKTDLMEHLLPAILHPAVSSFQLQQFSSRRKHDSCSSEDYPFSSWPQYDWLDQTGEQDAAVVMSLYRHLAKDSLNIAGQLLTKIANDIATIHDDDLNTFIIPLLREMIDITILQPAEASRFYFEAISTYIKRKVGRGPPKRRRWQLQWQIKAHQAQSSLRSLPETQLRQCLGDARYLDLMELRNVRVQSKEEPIPSGMEGKPTQLSGPVARERKRE</sequence>
<dbReference type="EMBL" id="JH226137">
    <property type="protein sequence ID" value="EHY60943.1"/>
    <property type="molecule type" value="Genomic_DNA"/>
</dbReference>
<dbReference type="InParanoid" id="H6CAZ6"/>